<evidence type="ECO:0000256" key="1">
    <source>
        <dbReference type="ARBA" id="ARBA00009477"/>
    </source>
</evidence>
<feature type="domain" description="CusB-like beta-barrel" evidence="3">
    <location>
        <begin position="222"/>
        <end position="297"/>
    </location>
</feature>
<accession>A0A3G1KNM5</accession>
<evidence type="ECO:0000313" key="5">
    <source>
        <dbReference type="EMBL" id="ATW23715.1"/>
    </source>
</evidence>
<organism evidence="5 6">
    <name type="scientific">Formimonas warabiya</name>
    <dbReference type="NCBI Taxonomy" id="1761012"/>
    <lineage>
        <taxon>Bacteria</taxon>
        <taxon>Bacillati</taxon>
        <taxon>Bacillota</taxon>
        <taxon>Clostridia</taxon>
        <taxon>Eubacteriales</taxon>
        <taxon>Peptococcaceae</taxon>
        <taxon>Candidatus Formimonas</taxon>
    </lineage>
</organism>
<dbReference type="PANTHER" id="PTHR30469">
    <property type="entry name" value="MULTIDRUG RESISTANCE PROTEIN MDTA"/>
    <property type="match status" value="1"/>
</dbReference>
<dbReference type="Proteomes" id="UP000323521">
    <property type="component" value="Chromosome"/>
</dbReference>
<feature type="domain" description="Multidrug resistance protein MdtA-like barrel-sandwich hybrid" evidence="2">
    <location>
        <begin position="65"/>
        <end position="206"/>
    </location>
</feature>
<gene>
    <name evidence="5" type="ORF">DCMF_01925</name>
</gene>
<protein>
    <submittedName>
        <fullName evidence="5">Uncharacterized protein</fullName>
    </submittedName>
</protein>
<dbReference type="GO" id="GO:1990281">
    <property type="term" value="C:efflux pump complex"/>
    <property type="evidence" value="ECO:0007669"/>
    <property type="project" value="TreeGrafter"/>
</dbReference>
<dbReference type="InterPro" id="IPR058625">
    <property type="entry name" value="MdtA-like_BSH"/>
</dbReference>
<keyword evidence="6" id="KW-1185">Reference proteome</keyword>
<dbReference type="Pfam" id="PF25989">
    <property type="entry name" value="YknX_C"/>
    <property type="match status" value="1"/>
</dbReference>
<dbReference type="InterPro" id="IPR006143">
    <property type="entry name" value="RND_pump_MFP"/>
</dbReference>
<dbReference type="RefSeq" id="WP_148132876.1">
    <property type="nucleotide sequence ID" value="NZ_CP017634.1"/>
</dbReference>
<dbReference type="OrthoDB" id="1806446at2"/>
<dbReference type="Gene3D" id="2.40.420.20">
    <property type="match status" value="1"/>
</dbReference>
<dbReference type="Gene3D" id="1.10.287.470">
    <property type="entry name" value="Helix hairpin bin"/>
    <property type="match status" value="1"/>
</dbReference>
<dbReference type="KEGG" id="fwa:DCMF_01925"/>
<feature type="domain" description="YknX-like C-terminal permuted SH3-like" evidence="4">
    <location>
        <begin position="302"/>
        <end position="364"/>
    </location>
</feature>
<name>A0A3G1KNM5_FORW1</name>
<dbReference type="InterPro" id="IPR058637">
    <property type="entry name" value="YknX-like_C"/>
</dbReference>
<sequence length="378" mass="39994">MKTRYHHIMFVLVIISLLIGTSGCGEKPQEEAQNVINVETAVVKTMDITRYSSYSGKVKGNLEEEVIPKLSRRVTEVYVTEGQAVRQGQVIIRLDPSKLDVAVQQAKAALASAQAAQAANEVQRQTALSNYERIQELYNAGATSKQALETAQAQYDALNTGAAEAGIAQAQAALSLAQENLADCEITSPMDGIVGRVDVSVGDMTSLQSPVAVINKTADLEVEVKVSESDVSSVQAGTAVKVRIKAISEEPFTGTVKSVASVADPVTRTYPVKVALPNNRAAQVKSGMFAEVMLGTEHRAGVIAIPMDAVLPKSGESVVYVVNGENRAQAVVVQTGLNDGTYTEITEGLQAGQKVVTKGNTLIDETSVLNFSDGGTAK</sequence>
<dbReference type="PROSITE" id="PS51257">
    <property type="entry name" value="PROKAR_LIPOPROTEIN"/>
    <property type="match status" value="1"/>
</dbReference>
<dbReference type="GO" id="GO:0015562">
    <property type="term" value="F:efflux transmembrane transporter activity"/>
    <property type="evidence" value="ECO:0007669"/>
    <property type="project" value="TreeGrafter"/>
</dbReference>
<dbReference type="EMBL" id="CP017634">
    <property type="protein sequence ID" value="ATW23715.1"/>
    <property type="molecule type" value="Genomic_DNA"/>
</dbReference>
<evidence type="ECO:0000259" key="3">
    <source>
        <dbReference type="Pfam" id="PF25954"/>
    </source>
</evidence>
<dbReference type="Gene3D" id="2.40.30.170">
    <property type="match status" value="1"/>
</dbReference>
<evidence type="ECO:0000313" key="6">
    <source>
        <dbReference type="Proteomes" id="UP000323521"/>
    </source>
</evidence>
<proteinExistence type="inferred from homology"/>
<dbReference type="NCBIfam" id="TIGR01730">
    <property type="entry name" value="RND_mfp"/>
    <property type="match status" value="1"/>
</dbReference>
<dbReference type="Pfam" id="PF25917">
    <property type="entry name" value="BSH_RND"/>
    <property type="match status" value="1"/>
</dbReference>
<evidence type="ECO:0000259" key="4">
    <source>
        <dbReference type="Pfam" id="PF25989"/>
    </source>
</evidence>
<dbReference type="Gene3D" id="2.40.50.100">
    <property type="match status" value="1"/>
</dbReference>
<dbReference type="InterPro" id="IPR058792">
    <property type="entry name" value="Beta-barrel_RND_2"/>
</dbReference>
<evidence type="ECO:0000259" key="2">
    <source>
        <dbReference type="Pfam" id="PF25917"/>
    </source>
</evidence>
<dbReference type="Pfam" id="PF25954">
    <property type="entry name" value="Beta-barrel_RND_2"/>
    <property type="match status" value="1"/>
</dbReference>
<dbReference type="SUPFAM" id="SSF111369">
    <property type="entry name" value="HlyD-like secretion proteins"/>
    <property type="match status" value="1"/>
</dbReference>
<comment type="similarity">
    <text evidence="1">Belongs to the membrane fusion protein (MFP) (TC 8.A.1) family.</text>
</comment>
<dbReference type="AlphaFoldDB" id="A0A3G1KNM5"/>
<reference evidence="5 6" key="1">
    <citation type="submission" date="2016-10" db="EMBL/GenBank/DDBJ databases">
        <title>Complete Genome Sequence of Peptococcaceae strain DCMF.</title>
        <authorList>
            <person name="Edwards R.J."/>
            <person name="Holland S.I."/>
            <person name="Deshpande N.P."/>
            <person name="Wong Y.K."/>
            <person name="Ertan H."/>
            <person name="Manefield M."/>
            <person name="Russell T.L."/>
            <person name="Lee M.J."/>
        </authorList>
    </citation>
    <scope>NUCLEOTIDE SEQUENCE [LARGE SCALE GENOMIC DNA]</scope>
    <source>
        <strain evidence="5 6">DCMF</strain>
    </source>
</reference>